<feature type="domain" description="AB hydrolase-1" evidence="2">
    <location>
        <begin position="39"/>
        <end position="323"/>
    </location>
</feature>
<keyword evidence="1 3" id="KW-0378">Hydrolase</keyword>
<accession>A0A1I9YV82</accession>
<dbReference type="InterPro" id="IPR000073">
    <property type="entry name" value="AB_hydrolase_1"/>
</dbReference>
<organism evidence="3">
    <name type="scientific">Paraburkholderia sprentiae WSM5005</name>
    <dbReference type="NCBI Taxonomy" id="754502"/>
    <lineage>
        <taxon>Bacteria</taxon>
        <taxon>Pseudomonadati</taxon>
        <taxon>Pseudomonadota</taxon>
        <taxon>Betaproteobacteria</taxon>
        <taxon>Burkholderiales</taxon>
        <taxon>Burkholderiaceae</taxon>
        <taxon>Paraburkholderia</taxon>
    </lineage>
</organism>
<dbReference type="SUPFAM" id="SSF53474">
    <property type="entry name" value="alpha/beta-Hydrolases"/>
    <property type="match status" value="1"/>
</dbReference>
<name>A0A1I9YV82_9BURK</name>
<evidence type="ECO:0000256" key="1">
    <source>
        <dbReference type="ARBA" id="ARBA00022801"/>
    </source>
</evidence>
<gene>
    <name evidence="3" type="ORF">BJG93_32295</name>
</gene>
<dbReference type="InterPro" id="IPR029058">
    <property type="entry name" value="AB_hydrolase_fold"/>
</dbReference>
<reference evidence="3" key="1">
    <citation type="submission" date="2016-09" db="EMBL/GenBank/DDBJ databases">
        <title>The Complete Genome of Burkholderia sprentiae wsm5005.</title>
        <authorList>
            <person name="De Meyer S."/>
            <person name="Wang P."/>
            <person name="Terpolilli J."/>
        </authorList>
    </citation>
    <scope>NUCLEOTIDE SEQUENCE [LARGE SCALE GENOMIC DNA]</scope>
    <source>
        <strain evidence="3">WSM5005</strain>
        <plasmid evidence="3">pl1WSM5005</plasmid>
    </source>
</reference>
<dbReference type="Gene3D" id="3.40.50.1820">
    <property type="entry name" value="alpha/beta hydrolase"/>
    <property type="match status" value="1"/>
</dbReference>
<dbReference type="GO" id="GO:0016787">
    <property type="term" value="F:hydrolase activity"/>
    <property type="evidence" value="ECO:0007669"/>
    <property type="project" value="UniProtKB-KW"/>
</dbReference>
<proteinExistence type="predicted"/>
<dbReference type="PANTHER" id="PTHR43329">
    <property type="entry name" value="EPOXIDE HYDROLASE"/>
    <property type="match status" value="1"/>
</dbReference>
<dbReference type="InterPro" id="IPR000639">
    <property type="entry name" value="Epox_hydrolase-like"/>
</dbReference>
<evidence type="ECO:0000313" key="3">
    <source>
        <dbReference type="EMBL" id="APA90095.1"/>
    </source>
</evidence>
<dbReference type="PRINTS" id="PR00412">
    <property type="entry name" value="EPOXHYDRLASE"/>
</dbReference>
<keyword evidence="3" id="KW-0614">Plasmid</keyword>
<dbReference type="Pfam" id="PF00561">
    <property type="entry name" value="Abhydrolase_1"/>
    <property type="match status" value="1"/>
</dbReference>
<protein>
    <submittedName>
        <fullName evidence="3">Epoxide hydrolase</fullName>
    </submittedName>
</protein>
<dbReference type="EMBL" id="CP017563">
    <property type="protein sequence ID" value="APA90095.1"/>
    <property type="molecule type" value="Genomic_DNA"/>
</dbReference>
<dbReference type="AlphaFoldDB" id="A0A1I9YV82"/>
<dbReference type="KEGG" id="pspw:BJG93_28180"/>
<evidence type="ECO:0000259" key="2">
    <source>
        <dbReference type="Pfam" id="PF00561"/>
    </source>
</evidence>
<geneLocation type="plasmid" evidence="3">
    <name>pl1WSM5005</name>
</geneLocation>
<sequence>MFRLLRATTSPEQPMSAYRQTFIEANGIRLHMAQQGDGPLVLLCHGFPETSHAWRHQLAALAQAGFHAIAPDLRGYGSSECPTAIEQYTTLDVVGDLVALVDILGERNAVVVGNDWGATIAWQAALLRPDRFRAVAALGVPMMGRAPMAPSRLFPQTDQAWFYTHYFSEPGLAESEFERDVRATFRKIYFSASGDVGTRDANTPNPFGLMPRSGGLLDSLIDPPLLPAWLAPTDLDQFVRAFSISGFRGGLNYYRNLDRNWEMQSAFEGLLVKVPSLYLVGERDTGLAMPGMHEIIGGMPQFVPKLSASRVVPQAGHWLQQEAPDFVNAALIEFLREL</sequence>
<dbReference type="PRINTS" id="PR00111">
    <property type="entry name" value="ABHYDROLASE"/>
</dbReference>